<evidence type="ECO:0008006" key="10">
    <source>
        <dbReference type="Google" id="ProtNLM"/>
    </source>
</evidence>
<feature type="compositionally biased region" description="Low complexity" evidence="7">
    <location>
        <begin position="244"/>
        <end position="255"/>
    </location>
</feature>
<evidence type="ECO:0000256" key="1">
    <source>
        <dbReference type="ARBA" id="ARBA00004123"/>
    </source>
</evidence>
<gene>
    <name evidence="8" type="ORF">POSPLADRAFT_1172207</name>
</gene>
<keyword evidence="6" id="KW-0539">Nucleus</keyword>
<feature type="compositionally biased region" description="Polar residues" evidence="7">
    <location>
        <begin position="178"/>
        <end position="197"/>
    </location>
</feature>
<protein>
    <recommendedName>
        <fullName evidence="10">Chromatin modification-related protein EAF7</fullName>
    </recommendedName>
</protein>
<dbReference type="STRING" id="670580.A0A1X6MU61"/>
<evidence type="ECO:0000256" key="5">
    <source>
        <dbReference type="ARBA" id="ARBA00023163"/>
    </source>
</evidence>
<dbReference type="GeneID" id="36333121"/>
<keyword evidence="4" id="KW-0805">Transcription regulation</keyword>
<dbReference type="InterPro" id="IPR012423">
    <property type="entry name" value="Eaf7/MRGBP"/>
</dbReference>
<dbReference type="PANTHER" id="PTHR13581">
    <property type="entry name" value="MRG-BINDING PROTEIN"/>
    <property type="match status" value="1"/>
</dbReference>
<evidence type="ECO:0000256" key="4">
    <source>
        <dbReference type="ARBA" id="ARBA00023015"/>
    </source>
</evidence>
<evidence type="ECO:0000256" key="6">
    <source>
        <dbReference type="ARBA" id="ARBA00023242"/>
    </source>
</evidence>
<dbReference type="GO" id="GO:0005634">
    <property type="term" value="C:nucleus"/>
    <property type="evidence" value="ECO:0007669"/>
    <property type="project" value="UniProtKB-SubCell"/>
</dbReference>
<sequence length="265" mass="28231">MAVVNRDSPGTEAATFLDSVEGEIALFRSVMRARPVGIHRHFHILTIQNAILRDTGRLISPDDLWCKLRTCYNLDILETIEADGYDPFGVTSSPTPPNVGAGSPSPAENLNNHPWFRQEFSFPPDESYEPIVSVRRIQTTASLPSSSPSTSPPPIGRLAGARKGKSKLKNMAGLVSGDSDSSALTQDSGDESVSPTPRESIATGTDGGTEYAEEEDGEGREQSPGIPLATKLARKTTKAGRRGSGSSRARGASIAGGRGTKRKKK</sequence>
<dbReference type="GO" id="GO:0035267">
    <property type="term" value="C:NuA4 histone acetyltransferase complex"/>
    <property type="evidence" value="ECO:0007669"/>
    <property type="project" value="TreeGrafter"/>
</dbReference>
<dbReference type="EMBL" id="KZ110601">
    <property type="protein sequence ID" value="OSX59931.1"/>
    <property type="molecule type" value="Genomic_DNA"/>
</dbReference>
<organism evidence="8 9">
    <name type="scientific">Postia placenta MAD-698-R-SB12</name>
    <dbReference type="NCBI Taxonomy" id="670580"/>
    <lineage>
        <taxon>Eukaryota</taxon>
        <taxon>Fungi</taxon>
        <taxon>Dikarya</taxon>
        <taxon>Basidiomycota</taxon>
        <taxon>Agaricomycotina</taxon>
        <taxon>Agaricomycetes</taxon>
        <taxon>Polyporales</taxon>
        <taxon>Adustoporiaceae</taxon>
        <taxon>Rhodonia</taxon>
    </lineage>
</organism>
<proteinExistence type="inferred from homology"/>
<evidence type="ECO:0000313" key="9">
    <source>
        <dbReference type="Proteomes" id="UP000194127"/>
    </source>
</evidence>
<evidence type="ECO:0000256" key="3">
    <source>
        <dbReference type="ARBA" id="ARBA00022853"/>
    </source>
</evidence>
<keyword evidence="9" id="KW-1185">Reference proteome</keyword>
<feature type="region of interest" description="Disordered" evidence="7">
    <location>
        <begin position="88"/>
        <end position="118"/>
    </location>
</feature>
<dbReference type="Proteomes" id="UP000194127">
    <property type="component" value="Unassembled WGS sequence"/>
</dbReference>
<evidence type="ECO:0000313" key="8">
    <source>
        <dbReference type="EMBL" id="OSX59931.1"/>
    </source>
</evidence>
<dbReference type="GO" id="GO:0006357">
    <property type="term" value="P:regulation of transcription by RNA polymerase II"/>
    <property type="evidence" value="ECO:0007669"/>
    <property type="project" value="TreeGrafter"/>
</dbReference>
<name>A0A1X6MU61_9APHY</name>
<accession>A0A1X6MU61</accession>
<keyword evidence="5" id="KW-0804">Transcription</keyword>
<dbReference type="Pfam" id="PF07904">
    <property type="entry name" value="Eaf7"/>
    <property type="match status" value="1"/>
</dbReference>
<dbReference type="AlphaFoldDB" id="A0A1X6MU61"/>
<comment type="similarity">
    <text evidence="2">Belongs to the EAF7 family.</text>
</comment>
<keyword evidence="3" id="KW-0156">Chromatin regulator</keyword>
<dbReference type="GO" id="GO:0006325">
    <property type="term" value="P:chromatin organization"/>
    <property type="evidence" value="ECO:0007669"/>
    <property type="project" value="UniProtKB-KW"/>
</dbReference>
<evidence type="ECO:0000256" key="2">
    <source>
        <dbReference type="ARBA" id="ARBA00007117"/>
    </source>
</evidence>
<feature type="compositionally biased region" description="Basic residues" evidence="7">
    <location>
        <begin position="232"/>
        <end position="241"/>
    </location>
</feature>
<dbReference type="OrthoDB" id="5595141at2759"/>
<evidence type="ECO:0000256" key="7">
    <source>
        <dbReference type="SAM" id="MobiDB-lite"/>
    </source>
</evidence>
<feature type="region of interest" description="Disordered" evidence="7">
    <location>
        <begin position="140"/>
        <end position="265"/>
    </location>
</feature>
<reference evidence="8 9" key="1">
    <citation type="submission" date="2017-04" db="EMBL/GenBank/DDBJ databases">
        <title>Genome Sequence of the Model Brown-Rot Fungus Postia placenta SB12.</title>
        <authorList>
            <consortium name="DOE Joint Genome Institute"/>
            <person name="Gaskell J."/>
            <person name="Kersten P."/>
            <person name="Larrondo L.F."/>
            <person name="Canessa P."/>
            <person name="Martinez D."/>
            <person name="Hibbett D."/>
            <person name="Schmoll M."/>
            <person name="Kubicek C.P."/>
            <person name="Martinez A.T."/>
            <person name="Yadav J."/>
            <person name="Master E."/>
            <person name="Magnuson J.K."/>
            <person name="James T."/>
            <person name="Yaver D."/>
            <person name="Berka R."/>
            <person name="Labutti K."/>
            <person name="Lipzen A."/>
            <person name="Aerts A."/>
            <person name="Barry K."/>
            <person name="Henrissat B."/>
            <person name="Blanchette R."/>
            <person name="Grigoriev I."/>
            <person name="Cullen D."/>
        </authorList>
    </citation>
    <scope>NUCLEOTIDE SEQUENCE [LARGE SCALE GENOMIC DNA]</scope>
    <source>
        <strain evidence="8 9">MAD-698-R-SB12</strain>
    </source>
</reference>
<dbReference type="RefSeq" id="XP_024336725.1">
    <property type="nucleotide sequence ID" value="XM_024488172.1"/>
</dbReference>
<dbReference type="PANTHER" id="PTHR13581:SF5">
    <property type="entry name" value="MRG_MORF4L-BINDING PROTEIN"/>
    <property type="match status" value="1"/>
</dbReference>
<comment type="subcellular location">
    <subcellularLocation>
        <location evidence="1">Nucleus</location>
    </subcellularLocation>
</comment>